<dbReference type="PANTHER" id="PTHR33463:SF203">
    <property type="entry name" value="AAA+ ATPASE DOMAIN-CONTAINING PROTEIN"/>
    <property type="match status" value="1"/>
</dbReference>
<evidence type="ECO:0000313" key="8">
    <source>
        <dbReference type="EMBL" id="RDX99964.1"/>
    </source>
</evidence>
<feature type="domain" description="AAA+ ATPase" evidence="7">
    <location>
        <begin position="147"/>
        <end position="286"/>
    </location>
</feature>
<sequence>MDSKIVESSVEPFQSQFGYITSDRSNLKTEVQNLEATKNSVQHSVDEAKRNGEVIVNWLKKVDATVAEEEKLFDNDVHTKDKYSVSHFPSIWSRNQKSKQFEKMIQETREVRGEGNFERISHPVDSNAFDYKTSILKEIKEALKDPEINMIGVHGMGGVGKTTLVKELAGEVKKDGSFGVVVIATITLSPDVENIQGQIASALGLKFDEETKEGRVGQLRQRIRRERNILVILDDICEKIDLEEVGIPFGDDHNGCKLLLTSKTRNVLKRQMGTQRDFKLEALSGEDSWKLFEKISGNVVQIINIKSIAQSVAKRCDGLPLLIVVVAKALRKKDVSTWKDALKQLEGFDRQGLFKEVICPLELSYNYLGSDELKSLFLFIVSFGHNCIHTGELFSCFWGLMGLYGYLHTLTEVRNKYYKLVNDLKASSLLLEGEIEYVRMHDAVRDMAKSIASRTHLTYEAQKFTQMEQWDMDQLKNCHYINLPSYNIDELPEKLNCPELKLMTLRRNHGYITIPDNFFSGMRNVKVLNLHGMRFTPSPPPSIRLLSNLISLNLYGCVLKDIAIVAELTSLEILTLERSEIQELPKEIGRLVYLRMLNLTNCYQLKNIPIKVLSSLTNLEELYMGNCNIQWEVEGRKSQTQNASLGELGNLNQLTTLDLSIQDASVLLADMDAFAKLQRYNIFIGSMWKWSSLWSGDARETSRTLKLTDSLNTNICLNRWVQSLFTTVEDLSLAKLNLVNDVFYELNGEKFSQLRHLHIQNSDALRNLEKLILRNLHNLEDISYSPLPTHSFEKLQVIEVHGCDKLKKLLLYSLAKTLSQLQKLEISDCEVIQEIISEEKLEDEKEFPIIMLPKLHSLTLDRLYTLRSFSSPLIADKDDVPLFNQKVTMPDLQTLELCSINTSKIWDDKLPLHSCIQNLTSLKIDSCGSLTNLFTSSVARALVKLQYLRIANCPKLENIFVKEEKVRIVEQIVIILVVTFPNLETLVISDNDNLTSIWPIKLAPNSFCKLKELQIYGTKILDHVFPISVVEELQQLHVLEISRCRIENIVEKSASRDVKHVCIEKLDVSWCYRLKTLFSSSVLFQTLDELKVDHCGGMVNIITPSIAPCIPNLRILSVSSCEMLEEIFGSSNEGNAPSKITFMKLEQLELKYLTKLTSFCNGSYNFNFPSLITVSVIYCPMMVTFCHGSLTTSRLALFNEKVAMPNLEILELSCINAQKIWDDKLPVHLYNRNLMSLTVHDCSSLTSLFSPLVVRVLYKLQHLKILSCLKLVEIFVHQKVSIDDNITAKDLVILPIRSHAYVIFPELKTLVIKEMNHLTSIWHNQQAPNSFCKLNKIQIVGCHALHHVFPIVVAKGLQQLEVLEINTSNIENIVENGDSQDVKFNYLKKLIVSRCHKLKTILQSSVLFQTPSLRILNISSCHKLEQAFANKKEGAALGEISFTKLKELKLEDLPILANFCKENFKFPTLREVHVIGCPNMKTFGHGWKDEKGQKDDDLNNLSIAFPLFNEKVEMPDLQILELFNINSRKIWDDKLPVHLYCQNLKIVKVRGCRSIVSLFSSSAARALVKLQHLEILSCPVLVNLFVKEEEVTFPTLETLVISDMKGLKSIWNDQQALNSFCKLNKIEIIGCEALHHVFPIAAAMELRQLQVLEISSLNIENIVEKSHIGDVKSVYFENLTVYKCDKLKTIVQSSMVFQTLTKLEVKSCAQLINIIMPSMSTNVPSLSILSIYGCPKLEQIFGSGDKGDAPDEIASTKLEELKSGSENKGGAPDEIASTKLEELKSGSENKGGAPDEIASTKLEELKSG</sequence>
<dbReference type="InterPro" id="IPR032675">
    <property type="entry name" value="LRR_dom_sf"/>
</dbReference>
<organism evidence="8 9">
    <name type="scientific">Mucuna pruriens</name>
    <name type="common">Velvet bean</name>
    <name type="synonym">Dolichos pruriens</name>
    <dbReference type="NCBI Taxonomy" id="157652"/>
    <lineage>
        <taxon>Eukaryota</taxon>
        <taxon>Viridiplantae</taxon>
        <taxon>Streptophyta</taxon>
        <taxon>Embryophyta</taxon>
        <taxon>Tracheophyta</taxon>
        <taxon>Spermatophyta</taxon>
        <taxon>Magnoliopsida</taxon>
        <taxon>eudicotyledons</taxon>
        <taxon>Gunneridae</taxon>
        <taxon>Pentapetalae</taxon>
        <taxon>rosids</taxon>
        <taxon>fabids</taxon>
        <taxon>Fabales</taxon>
        <taxon>Fabaceae</taxon>
        <taxon>Papilionoideae</taxon>
        <taxon>50 kb inversion clade</taxon>
        <taxon>NPAAA clade</taxon>
        <taxon>indigoferoid/millettioid clade</taxon>
        <taxon>Phaseoleae</taxon>
        <taxon>Mucuna</taxon>
    </lineage>
</organism>
<keyword evidence="4" id="KW-0067">ATP-binding</keyword>
<dbReference type="EMBL" id="QJKJ01003101">
    <property type="protein sequence ID" value="RDX99964.1"/>
    <property type="molecule type" value="Genomic_DNA"/>
</dbReference>
<dbReference type="SUPFAM" id="SSF52058">
    <property type="entry name" value="L domain-like"/>
    <property type="match status" value="1"/>
</dbReference>
<gene>
    <name evidence="8" type="ORF">CR513_16907</name>
</gene>
<evidence type="ECO:0000256" key="6">
    <source>
        <dbReference type="SAM" id="MobiDB-lite"/>
    </source>
</evidence>
<dbReference type="Gene3D" id="1.10.8.430">
    <property type="entry name" value="Helical domain of apoptotic protease-activating factors"/>
    <property type="match status" value="1"/>
</dbReference>
<dbReference type="SUPFAM" id="SSF52047">
    <property type="entry name" value="RNI-like"/>
    <property type="match status" value="4"/>
</dbReference>
<dbReference type="SUPFAM" id="SSF52540">
    <property type="entry name" value="P-loop containing nucleoside triphosphate hydrolases"/>
    <property type="match status" value="1"/>
</dbReference>
<name>A0A371HB38_MUCPR</name>
<dbReference type="OrthoDB" id="1747797at2759"/>
<dbReference type="GO" id="GO:0006952">
    <property type="term" value="P:defense response"/>
    <property type="evidence" value="ECO:0007669"/>
    <property type="project" value="UniProtKB-KW"/>
</dbReference>
<feature type="region of interest" description="Disordered" evidence="6">
    <location>
        <begin position="1783"/>
        <end position="1808"/>
    </location>
</feature>
<keyword evidence="2" id="KW-0547">Nucleotide-binding</keyword>
<proteinExistence type="inferred from homology"/>
<dbReference type="InterPro" id="IPR042197">
    <property type="entry name" value="Apaf_helical"/>
</dbReference>
<dbReference type="InterPro" id="IPR050905">
    <property type="entry name" value="Plant_NBS-LRR"/>
</dbReference>
<keyword evidence="5" id="KW-0175">Coiled coil</keyword>
<evidence type="ECO:0000256" key="5">
    <source>
        <dbReference type="SAM" id="Coils"/>
    </source>
</evidence>
<protein>
    <submittedName>
        <fullName evidence="8">Disease resistance protein</fullName>
    </submittedName>
</protein>
<feature type="non-terminal residue" evidence="8">
    <location>
        <position position="1"/>
    </location>
</feature>
<dbReference type="Gene3D" id="3.80.10.10">
    <property type="entry name" value="Ribonuclease Inhibitor"/>
    <property type="match status" value="6"/>
</dbReference>
<feature type="non-terminal residue" evidence="8">
    <location>
        <position position="1808"/>
    </location>
</feature>
<dbReference type="Proteomes" id="UP000257109">
    <property type="component" value="Unassembled WGS sequence"/>
</dbReference>
<feature type="coiled-coil region" evidence="5">
    <location>
        <begin position="24"/>
        <end position="51"/>
    </location>
</feature>
<evidence type="ECO:0000256" key="1">
    <source>
        <dbReference type="ARBA" id="ARBA00008894"/>
    </source>
</evidence>
<accession>A0A371HB38</accession>
<dbReference type="InterPro" id="IPR002182">
    <property type="entry name" value="NB-ARC"/>
</dbReference>
<dbReference type="Gene3D" id="3.40.50.300">
    <property type="entry name" value="P-loop containing nucleotide triphosphate hydrolases"/>
    <property type="match status" value="1"/>
</dbReference>
<dbReference type="InterPro" id="IPR027417">
    <property type="entry name" value="P-loop_NTPase"/>
</dbReference>
<evidence type="ECO:0000259" key="7">
    <source>
        <dbReference type="SMART" id="SM00382"/>
    </source>
</evidence>
<comment type="similarity">
    <text evidence="1">Belongs to the disease resistance NB-LRR family.</text>
</comment>
<evidence type="ECO:0000256" key="3">
    <source>
        <dbReference type="ARBA" id="ARBA00022821"/>
    </source>
</evidence>
<dbReference type="GO" id="GO:0005524">
    <property type="term" value="F:ATP binding"/>
    <property type="evidence" value="ECO:0007669"/>
    <property type="project" value="UniProtKB-KW"/>
</dbReference>
<dbReference type="InterPro" id="IPR003593">
    <property type="entry name" value="AAA+_ATPase"/>
</dbReference>
<dbReference type="InterPro" id="IPR057135">
    <property type="entry name" value="At4g27190-like_LRR"/>
</dbReference>
<keyword evidence="9" id="KW-1185">Reference proteome</keyword>
<evidence type="ECO:0000256" key="4">
    <source>
        <dbReference type="ARBA" id="ARBA00022840"/>
    </source>
</evidence>
<dbReference type="PRINTS" id="PR00364">
    <property type="entry name" value="DISEASERSIST"/>
</dbReference>
<reference evidence="8" key="1">
    <citation type="submission" date="2018-05" db="EMBL/GenBank/DDBJ databases">
        <title>Draft genome of Mucuna pruriens seed.</title>
        <authorList>
            <person name="Nnadi N.E."/>
            <person name="Vos R."/>
            <person name="Hasami M.H."/>
            <person name="Devisetty U.K."/>
            <person name="Aguiy J.C."/>
        </authorList>
    </citation>
    <scope>NUCLEOTIDE SEQUENCE [LARGE SCALE GENOMIC DNA]</scope>
    <source>
        <strain evidence="8">JCA_2017</strain>
    </source>
</reference>
<dbReference type="GO" id="GO:0043531">
    <property type="term" value="F:ADP binding"/>
    <property type="evidence" value="ECO:0007669"/>
    <property type="project" value="InterPro"/>
</dbReference>
<dbReference type="SMART" id="SM00382">
    <property type="entry name" value="AAA"/>
    <property type="match status" value="1"/>
</dbReference>
<keyword evidence="3" id="KW-0611">Plant defense</keyword>
<dbReference type="Pfam" id="PF23247">
    <property type="entry name" value="LRR_RPS2"/>
    <property type="match status" value="6"/>
</dbReference>
<dbReference type="Pfam" id="PF00931">
    <property type="entry name" value="NB-ARC"/>
    <property type="match status" value="1"/>
</dbReference>
<evidence type="ECO:0000256" key="2">
    <source>
        <dbReference type="ARBA" id="ARBA00022741"/>
    </source>
</evidence>
<comment type="caution">
    <text evidence="8">The sequence shown here is derived from an EMBL/GenBank/DDBJ whole genome shotgun (WGS) entry which is preliminary data.</text>
</comment>
<dbReference type="PANTHER" id="PTHR33463">
    <property type="entry name" value="NB-ARC DOMAIN-CONTAINING PROTEIN-RELATED"/>
    <property type="match status" value="1"/>
</dbReference>
<evidence type="ECO:0000313" key="9">
    <source>
        <dbReference type="Proteomes" id="UP000257109"/>
    </source>
</evidence>